<feature type="compositionally biased region" description="Polar residues" evidence="1">
    <location>
        <begin position="169"/>
        <end position="179"/>
    </location>
</feature>
<dbReference type="Proteomes" id="UP000642748">
    <property type="component" value="Unassembled WGS sequence"/>
</dbReference>
<dbReference type="AlphaFoldDB" id="A0A8J3R224"/>
<reference evidence="3" key="1">
    <citation type="submission" date="2021-01" db="EMBL/GenBank/DDBJ databases">
        <title>Whole genome shotgun sequence of Rugosimonospora africana NBRC 104875.</title>
        <authorList>
            <person name="Komaki H."/>
            <person name="Tamura T."/>
        </authorList>
    </citation>
    <scope>NUCLEOTIDE SEQUENCE</scope>
    <source>
        <strain evidence="3">NBRC 104875</strain>
    </source>
</reference>
<feature type="compositionally biased region" description="Polar residues" evidence="1">
    <location>
        <begin position="142"/>
        <end position="159"/>
    </location>
</feature>
<gene>
    <name evidence="3" type="ORF">Raf01_83850</name>
</gene>
<sequence length="290" mass="30003">MREILDEAIGVSPPSGIDIDAIVARKRRQAKLRSGAVAAAAVCGAAAALTVAAVTVHAIGTGPSTDTAGRGAGNRASATASASPVPSPAPLPSRPVETPAQVKQRLVNTLTSQLTALLPGVQINDRTTKQAGITIRPGQDNGPGQSYHASVRLTTSPGSGTFDALSAPRSESPTASPTGPVTDRPQPPTTCEQFWAGSQTAPAHPDDRQCTVSVGPEGQIVLAAIDKLDTQAVRYEVVVLWAHSYVDVTLENYFEGWVNEGDPPNQTFLPTPQLTLTQLATLAENPALGV</sequence>
<accession>A0A8J3R224</accession>
<keyword evidence="4" id="KW-1185">Reference proteome</keyword>
<name>A0A8J3R224_9ACTN</name>
<comment type="caution">
    <text evidence="3">The sequence shown here is derived from an EMBL/GenBank/DDBJ whole genome shotgun (WGS) entry which is preliminary data.</text>
</comment>
<protein>
    <submittedName>
        <fullName evidence="3">Uncharacterized protein</fullName>
    </submittedName>
</protein>
<evidence type="ECO:0000256" key="2">
    <source>
        <dbReference type="SAM" id="Phobius"/>
    </source>
</evidence>
<keyword evidence="2" id="KW-0472">Membrane</keyword>
<keyword evidence="2" id="KW-1133">Transmembrane helix</keyword>
<dbReference type="EMBL" id="BONZ01000090">
    <property type="protein sequence ID" value="GIH20213.1"/>
    <property type="molecule type" value="Genomic_DNA"/>
</dbReference>
<keyword evidence="2" id="KW-0812">Transmembrane</keyword>
<feature type="region of interest" description="Disordered" evidence="1">
    <location>
        <begin position="61"/>
        <end position="101"/>
    </location>
</feature>
<feature type="region of interest" description="Disordered" evidence="1">
    <location>
        <begin position="133"/>
        <end position="189"/>
    </location>
</feature>
<organism evidence="3 4">
    <name type="scientific">Rugosimonospora africana</name>
    <dbReference type="NCBI Taxonomy" id="556532"/>
    <lineage>
        <taxon>Bacteria</taxon>
        <taxon>Bacillati</taxon>
        <taxon>Actinomycetota</taxon>
        <taxon>Actinomycetes</taxon>
        <taxon>Micromonosporales</taxon>
        <taxon>Micromonosporaceae</taxon>
        <taxon>Rugosimonospora</taxon>
    </lineage>
</organism>
<evidence type="ECO:0000313" key="3">
    <source>
        <dbReference type="EMBL" id="GIH20213.1"/>
    </source>
</evidence>
<evidence type="ECO:0000256" key="1">
    <source>
        <dbReference type="SAM" id="MobiDB-lite"/>
    </source>
</evidence>
<evidence type="ECO:0000313" key="4">
    <source>
        <dbReference type="Proteomes" id="UP000642748"/>
    </source>
</evidence>
<proteinExistence type="predicted"/>
<feature type="transmembrane region" description="Helical" evidence="2">
    <location>
        <begin position="35"/>
        <end position="60"/>
    </location>
</feature>